<evidence type="ECO:0000313" key="3">
    <source>
        <dbReference type="EMBL" id="UOE21560.1"/>
    </source>
</evidence>
<sequence length="82" mass="7872">MLWTVVALLAAAGPLALAVSAARLAALSRGLGAELAAARAALGPRLAALRTAPPAGGQRPPDGKAARPGRTISGAGGVAQRG</sequence>
<dbReference type="AlphaFoldDB" id="A0AA97M0H9"/>
<keyword evidence="2" id="KW-0732">Signal</keyword>
<gene>
    <name evidence="3" type="ORF">NI17_010935</name>
</gene>
<dbReference type="RefSeq" id="WP_147416826.1">
    <property type="nucleotide sequence ID" value="NZ_CP063196.1"/>
</dbReference>
<evidence type="ECO:0000256" key="2">
    <source>
        <dbReference type="SAM" id="SignalP"/>
    </source>
</evidence>
<evidence type="ECO:0000313" key="4">
    <source>
        <dbReference type="Proteomes" id="UP000265719"/>
    </source>
</evidence>
<dbReference type="KEGG" id="thao:NI17_010935"/>
<protein>
    <recommendedName>
        <fullName evidence="5">Histidine kinase</fullName>
    </recommendedName>
</protein>
<keyword evidence="4" id="KW-1185">Reference proteome</keyword>
<proteinExistence type="predicted"/>
<organism evidence="3 4">
    <name type="scientific">Thermobifida halotolerans</name>
    <dbReference type="NCBI Taxonomy" id="483545"/>
    <lineage>
        <taxon>Bacteria</taxon>
        <taxon>Bacillati</taxon>
        <taxon>Actinomycetota</taxon>
        <taxon>Actinomycetes</taxon>
        <taxon>Streptosporangiales</taxon>
        <taxon>Nocardiopsidaceae</taxon>
        <taxon>Thermobifida</taxon>
    </lineage>
</organism>
<evidence type="ECO:0000256" key="1">
    <source>
        <dbReference type="SAM" id="MobiDB-lite"/>
    </source>
</evidence>
<dbReference type="EMBL" id="CP063196">
    <property type="protein sequence ID" value="UOE21560.1"/>
    <property type="molecule type" value="Genomic_DNA"/>
</dbReference>
<evidence type="ECO:0008006" key="5">
    <source>
        <dbReference type="Google" id="ProtNLM"/>
    </source>
</evidence>
<feature type="chain" id="PRO_5041700465" description="Histidine kinase" evidence="2">
    <location>
        <begin position="22"/>
        <end position="82"/>
    </location>
</feature>
<accession>A0AA97M0H9</accession>
<reference evidence="3" key="1">
    <citation type="submission" date="2020-10" db="EMBL/GenBank/DDBJ databases">
        <title>De novo genome project of the cellulose decomposer Thermobifida halotolerans type strain.</title>
        <authorList>
            <person name="Nagy I."/>
            <person name="Horvath B."/>
            <person name="Kukolya J."/>
            <person name="Nagy I."/>
            <person name="Orsini M."/>
        </authorList>
    </citation>
    <scope>NUCLEOTIDE SEQUENCE</scope>
    <source>
        <strain evidence="3">DSM 44931</strain>
    </source>
</reference>
<feature type="signal peptide" evidence="2">
    <location>
        <begin position="1"/>
        <end position="21"/>
    </location>
</feature>
<dbReference type="Proteomes" id="UP000265719">
    <property type="component" value="Chromosome"/>
</dbReference>
<feature type="region of interest" description="Disordered" evidence="1">
    <location>
        <begin position="49"/>
        <end position="82"/>
    </location>
</feature>
<name>A0AA97M0H9_9ACTN</name>